<proteinExistence type="predicted"/>
<keyword evidence="2" id="KW-0732">Signal</keyword>
<protein>
    <submittedName>
        <fullName evidence="3">Uncharacterized protein</fullName>
    </submittedName>
</protein>
<organism evidence="3 4">
    <name type="scientific">Tribonema minus</name>
    <dbReference type="NCBI Taxonomy" id="303371"/>
    <lineage>
        <taxon>Eukaryota</taxon>
        <taxon>Sar</taxon>
        <taxon>Stramenopiles</taxon>
        <taxon>Ochrophyta</taxon>
        <taxon>PX clade</taxon>
        <taxon>Xanthophyceae</taxon>
        <taxon>Tribonematales</taxon>
        <taxon>Tribonemataceae</taxon>
        <taxon>Tribonema</taxon>
    </lineage>
</organism>
<comment type="caution">
    <text evidence="3">The sequence shown here is derived from an EMBL/GenBank/DDBJ whole genome shotgun (WGS) entry which is preliminary data.</text>
</comment>
<evidence type="ECO:0000256" key="2">
    <source>
        <dbReference type="SAM" id="SignalP"/>
    </source>
</evidence>
<evidence type="ECO:0000313" key="4">
    <source>
        <dbReference type="Proteomes" id="UP000664859"/>
    </source>
</evidence>
<dbReference type="InterPro" id="IPR011990">
    <property type="entry name" value="TPR-like_helical_dom_sf"/>
</dbReference>
<dbReference type="AlphaFoldDB" id="A0A835ZAB6"/>
<keyword evidence="4" id="KW-1185">Reference proteome</keyword>
<dbReference type="SUPFAM" id="SSF48452">
    <property type="entry name" value="TPR-like"/>
    <property type="match status" value="1"/>
</dbReference>
<feature type="region of interest" description="Disordered" evidence="1">
    <location>
        <begin position="301"/>
        <end position="323"/>
    </location>
</feature>
<reference evidence="3" key="1">
    <citation type="submission" date="2021-02" db="EMBL/GenBank/DDBJ databases">
        <title>First Annotated Genome of the Yellow-green Alga Tribonema minus.</title>
        <authorList>
            <person name="Mahan K.M."/>
        </authorList>
    </citation>
    <scope>NUCLEOTIDE SEQUENCE</scope>
    <source>
        <strain evidence="3">UTEX B ZZ1240</strain>
    </source>
</reference>
<evidence type="ECO:0000256" key="1">
    <source>
        <dbReference type="SAM" id="MobiDB-lite"/>
    </source>
</evidence>
<name>A0A835ZAB6_9STRA</name>
<dbReference type="OrthoDB" id="430408at2759"/>
<gene>
    <name evidence="3" type="ORF">JKP88DRAFT_262258</name>
</gene>
<feature type="signal peptide" evidence="2">
    <location>
        <begin position="1"/>
        <end position="25"/>
    </location>
</feature>
<sequence>MTCKMSAPALLMLALLLANLVSANADRNSPFAYSLQSLAEVKQWLASDAYAAGTRSSESGEQCSQRLKQVDDLMSPPRTEASTWRAYTLCKEELQRRSDAALKLRTAEALLAYIRGKTDGNALRADGKHSDSPENRRLWRTHAPEALSLLEEVKAEKGQEPLHAFLYAEAFMYCSCSTGVVKAALKGDAFHFKSNAKPLLEQHPSFGNGVGHTFMGAFYLGAPWPVHSASKARQHFKAAQAAFPNCRRNQYYVGLEALRAGRRDEARAAFTTALATPVGSTEEGDIGDFLLSQCRLGLEQLDDDGGAKGAARSKGVKPKPRVQ</sequence>
<dbReference type="EMBL" id="JAFCMP010000068">
    <property type="protein sequence ID" value="KAG5188542.1"/>
    <property type="molecule type" value="Genomic_DNA"/>
</dbReference>
<feature type="chain" id="PRO_5032916280" evidence="2">
    <location>
        <begin position="26"/>
        <end position="323"/>
    </location>
</feature>
<feature type="compositionally biased region" description="Basic residues" evidence="1">
    <location>
        <begin position="314"/>
        <end position="323"/>
    </location>
</feature>
<accession>A0A835ZAB6</accession>
<dbReference type="Proteomes" id="UP000664859">
    <property type="component" value="Unassembled WGS sequence"/>
</dbReference>
<evidence type="ECO:0000313" key="3">
    <source>
        <dbReference type="EMBL" id="KAG5188542.1"/>
    </source>
</evidence>